<dbReference type="AlphaFoldDB" id="A0AAN4JLG3"/>
<reference evidence="2" key="1">
    <citation type="submission" date="2024-02" db="EMBL/GenBank/DDBJ databases">
        <authorList>
            <consortium name="Clinical and Environmental Microbiology Branch: Whole genome sequencing antimicrobial resistance pathogens in the healthcare setting"/>
        </authorList>
    </citation>
    <scope>NUCLEOTIDE SEQUENCE</scope>
    <source>
        <strain evidence="2">2023QG-00028</strain>
    </source>
</reference>
<comment type="caution">
    <text evidence="2">The sequence shown here is derived from an EMBL/GenBank/DDBJ whole genome shotgun (WGS) entry which is preliminary data.</text>
</comment>
<feature type="domain" description="DUF4145" evidence="1">
    <location>
        <begin position="132"/>
        <end position="216"/>
    </location>
</feature>
<dbReference type="Pfam" id="PF13643">
    <property type="entry name" value="DUF4145"/>
    <property type="match status" value="1"/>
</dbReference>
<gene>
    <name evidence="2" type="ORF">PWL68_004721</name>
</gene>
<sequence>MDPKLLYATFKRNDAPAWRCPNCMNETLEIVADSFVETDSSATTQFRDEVWFDEEMSGGVFSCVLRCTRQACQEKVALSGQVVAVECFNDEMTERWYVSGFRPKYFYPPLPLFLFPEKCPEDIADLLAEVSALIPSHPASAVNTMRTILEMMLDSLDVPREKTVKGKIIRLSTHERITNYSDKLGPNKDAFMALKWLGNHGSHGGIKVTRSSINDACILIGHLIDFLFLESPDVTIHIERINNVYAPKKE</sequence>
<proteinExistence type="predicted"/>
<dbReference type="InterPro" id="IPR025285">
    <property type="entry name" value="DUF4145"/>
</dbReference>
<dbReference type="RefSeq" id="WP_000371307.1">
    <property type="nucleotide sequence ID" value="NZ_AP025546.1"/>
</dbReference>
<protein>
    <submittedName>
        <fullName evidence="2">DUF4145 domain-containing protein</fullName>
    </submittedName>
</protein>
<evidence type="ECO:0000313" key="2">
    <source>
        <dbReference type="EMBL" id="EMM9724508.1"/>
    </source>
</evidence>
<accession>A0AAN4JLG3</accession>
<evidence type="ECO:0000259" key="1">
    <source>
        <dbReference type="Pfam" id="PF13643"/>
    </source>
</evidence>
<name>A0AAN4JLG3_ECOLX</name>
<dbReference type="EMBL" id="ABKSHZ030000022">
    <property type="protein sequence ID" value="EMM9724508.1"/>
    <property type="molecule type" value="Genomic_DNA"/>
</dbReference>
<organism evidence="2">
    <name type="scientific">Escherichia coli</name>
    <dbReference type="NCBI Taxonomy" id="562"/>
    <lineage>
        <taxon>Bacteria</taxon>
        <taxon>Pseudomonadati</taxon>
        <taxon>Pseudomonadota</taxon>
        <taxon>Gammaproteobacteria</taxon>
        <taxon>Enterobacterales</taxon>
        <taxon>Enterobacteriaceae</taxon>
        <taxon>Escherichia</taxon>
    </lineage>
</organism>